<organism evidence="1">
    <name type="scientific">bioreactor metagenome</name>
    <dbReference type="NCBI Taxonomy" id="1076179"/>
    <lineage>
        <taxon>unclassified sequences</taxon>
        <taxon>metagenomes</taxon>
        <taxon>ecological metagenomes</taxon>
    </lineage>
</organism>
<accession>A0A644YZK3</accession>
<dbReference type="AlphaFoldDB" id="A0A644YZK3"/>
<protein>
    <submittedName>
        <fullName evidence="1">Uncharacterized protein</fullName>
    </submittedName>
</protein>
<sequence>MDGAGPGDGSCRKDTVLIALTWGHQAVGGIEDGGRETVEFLLLVLPCRAEVALQVGIGLQFWIGVGGEHLSVGVNIYPLALGLLEKGLQVGEVMAGHHDEGTLLHFHGNGSGGGGAIGIGVGLVKDLHAFEVHRADLHDERQQPVHVGVVLAHGAQGFIKEGCNLGDVIPQHPGMISVGCHAPDAEQDEGFETADILLLGPQGEGAFLAATIGPAFWGEDGSRGLDLFCEVFDGFAIEIYVCQGGEKRLQNQAIGFFGGRLALGGITQADERLGEGIL</sequence>
<evidence type="ECO:0000313" key="1">
    <source>
        <dbReference type="EMBL" id="MPM33902.1"/>
    </source>
</evidence>
<gene>
    <name evidence="1" type="ORF">SDC9_80483</name>
</gene>
<reference evidence="1" key="1">
    <citation type="submission" date="2019-08" db="EMBL/GenBank/DDBJ databases">
        <authorList>
            <person name="Kucharzyk K."/>
            <person name="Murdoch R.W."/>
            <person name="Higgins S."/>
            <person name="Loffler F."/>
        </authorList>
    </citation>
    <scope>NUCLEOTIDE SEQUENCE</scope>
</reference>
<comment type="caution">
    <text evidence="1">The sequence shown here is derived from an EMBL/GenBank/DDBJ whole genome shotgun (WGS) entry which is preliminary data.</text>
</comment>
<proteinExistence type="predicted"/>
<name>A0A644YZK3_9ZZZZ</name>
<dbReference type="EMBL" id="VSSQ01006799">
    <property type="protein sequence ID" value="MPM33902.1"/>
    <property type="molecule type" value="Genomic_DNA"/>
</dbReference>